<reference evidence="3" key="1">
    <citation type="journal article" date="2023" name="G3 (Bethesda)">
        <title>A reference genome for the long-term kleptoplast-retaining sea slug Elysia crispata morphotype clarki.</title>
        <authorList>
            <person name="Eastman K.E."/>
            <person name="Pendleton A.L."/>
            <person name="Shaikh M.A."/>
            <person name="Suttiyut T."/>
            <person name="Ogas R."/>
            <person name="Tomko P."/>
            <person name="Gavelis G."/>
            <person name="Widhalm J.R."/>
            <person name="Wisecaver J.H."/>
        </authorList>
    </citation>
    <scope>NUCLEOTIDE SEQUENCE</scope>
    <source>
        <strain evidence="3">ECLA1</strain>
    </source>
</reference>
<accession>A0AAE0Y3F3</accession>
<dbReference type="AlphaFoldDB" id="A0AAE0Y3F3"/>
<feature type="domain" description="PiggyBac transposable element-derived protein" evidence="2">
    <location>
        <begin position="176"/>
        <end position="324"/>
    </location>
</feature>
<feature type="compositionally biased region" description="Polar residues" evidence="1">
    <location>
        <begin position="19"/>
        <end position="32"/>
    </location>
</feature>
<dbReference type="PANTHER" id="PTHR46599">
    <property type="entry name" value="PIGGYBAC TRANSPOSABLE ELEMENT-DERIVED PROTEIN 4"/>
    <property type="match status" value="1"/>
</dbReference>
<evidence type="ECO:0000313" key="3">
    <source>
        <dbReference type="EMBL" id="KAK3731596.1"/>
    </source>
</evidence>
<feature type="region of interest" description="Disordered" evidence="1">
    <location>
        <begin position="1"/>
        <end position="55"/>
    </location>
</feature>
<dbReference type="Pfam" id="PF13843">
    <property type="entry name" value="DDE_Tnp_1_7"/>
    <property type="match status" value="1"/>
</dbReference>
<dbReference type="InterPro" id="IPR029526">
    <property type="entry name" value="PGBD"/>
</dbReference>
<gene>
    <name evidence="3" type="ORF">RRG08_007675</name>
</gene>
<name>A0AAE0Y3F3_9GAST</name>
<proteinExistence type="predicted"/>
<comment type="caution">
    <text evidence="3">The sequence shown here is derived from an EMBL/GenBank/DDBJ whole genome shotgun (WGS) entry which is preliminary data.</text>
</comment>
<organism evidence="3 4">
    <name type="scientific">Elysia crispata</name>
    <name type="common">lettuce slug</name>
    <dbReference type="NCBI Taxonomy" id="231223"/>
    <lineage>
        <taxon>Eukaryota</taxon>
        <taxon>Metazoa</taxon>
        <taxon>Spiralia</taxon>
        <taxon>Lophotrochozoa</taxon>
        <taxon>Mollusca</taxon>
        <taxon>Gastropoda</taxon>
        <taxon>Heterobranchia</taxon>
        <taxon>Euthyneura</taxon>
        <taxon>Panpulmonata</taxon>
        <taxon>Sacoglossa</taxon>
        <taxon>Placobranchoidea</taxon>
        <taxon>Plakobranchidae</taxon>
        <taxon>Elysia</taxon>
    </lineage>
</organism>
<evidence type="ECO:0000259" key="2">
    <source>
        <dbReference type="Pfam" id="PF13843"/>
    </source>
</evidence>
<feature type="compositionally biased region" description="Basic and acidic residues" evidence="1">
    <location>
        <begin position="1"/>
        <end position="10"/>
    </location>
</feature>
<dbReference type="PANTHER" id="PTHR46599:SF3">
    <property type="entry name" value="PIGGYBAC TRANSPOSABLE ELEMENT-DERIVED PROTEIN 4"/>
    <property type="match status" value="1"/>
</dbReference>
<protein>
    <recommendedName>
        <fullName evidence="2">PiggyBac transposable element-derived protein domain-containing protein</fullName>
    </recommendedName>
</protein>
<evidence type="ECO:0000313" key="4">
    <source>
        <dbReference type="Proteomes" id="UP001283361"/>
    </source>
</evidence>
<dbReference type="Proteomes" id="UP001283361">
    <property type="component" value="Unassembled WGS sequence"/>
</dbReference>
<evidence type="ECO:0000256" key="1">
    <source>
        <dbReference type="SAM" id="MobiDB-lite"/>
    </source>
</evidence>
<dbReference type="EMBL" id="JAWDGP010006995">
    <property type="protein sequence ID" value="KAK3731596.1"/>
    <property type="molecule type" value="Genomic_DNA"/>
</dbReference>
<feature type="compositionally biased region" description="Acidic residues" evidence="1">
    <location>
        <begin position="35"/>
        <end position="48"/>
    </location>
</feature>
<keyword evidence="4" id="KW-1185">Reference proteome</keyword>
<sequence length="440" mass="49819">MSDESDHISDDSLDDGSTSEESYSDILTQNKVNLDEDEQGNDGEEDDQQFGGGIWTTIVGEDPGPRQIPFIGVPGVKVRHVPPRNAPPSAYAKLFFSDTFIDMIVTETNDYAASWIDNHQEYLHRKPHSTVHQWIKEGKITRQEIQALLAFFFNIGQDCGRSHLQSSFPYASRSKLPELGHHLGLDNYFSSPKLFIDLYNEHTTATGTVRVNRKGLPKQILKQSLQNQEVAERRKGPLLCVAYKDGNRRPVLLSTVARAGYDNVVNRRGQNIRKPSIVQVYNKAMGGVDLSDAKLYTYLAERRTLKWTKKVFISLIGRALLNSYILYSKNVEGRVLNRHSYNISVIESFVGDYRPSKIPRKRRSMQDIAEARNQPINILPPQHAHEPGPSTCKLVKLEVGKRRDCVNGHEKRTRSSYECSNCNVGLCPGCFTEYHNTKNL</sequence>